<dbReference type="Gene3D" id="2.60.120.10">
    <property type="entry name" value="Jelly Rolls"/>
    <property type="match status" value="1"/>
</dbReference>
<dbReference type="PROSITE" id="PS50042">
    <property type="entry name" value="CNMP_BINDING_3"/>
    <property type="match status" value="1"/>
</dbReference>
<evidence type="ECO:0000259" key="1">
    <source>
        <dbReference type="PROSITE" id="PS50042"/>
    </source>
</evidence>
<dbReference type="SMART" id="SM00100">
    <property type="entry name" value="cNMP"/>
    <property type="match status" value="1"/>
</dbReference>
<dbReference type="PANTHER" id="PTHR24567">
    <property type="entry name" value="CRP FAMILY TRANSCRIPTIONAL REGULATORY PROTEIN"/>
    <property type="match status" value="1"/>
</dbReference>
<dbReference type="EMBL" id="JPMI01000036">
    <property type="protein sequence ID" value="KFA93823.1"/>
    <property type="molecule type" value="Genomic_DNA"/>
</dbReference>
<dbReference type="InterPro" id="IPR050397">
    <property type="entry name" value="Env_Response_Regulators"/>
</dbReference>
<dbReference type="GO" id="GO:0005829">
    <property type="term" value="C:cytosol"/>
    <property type="evidence" value="ECO:0007669"/>
    <property type="project" value="TreeGrafter"/>
</dbReference>
<evidence type="ECO:0000313" key="2">
    <source>
        <dbReference type="EMBL" id="KFA93823.1"/>
    </source>
</evidence>
<dbReference type="SUPFAM" id="SSF51206">
    <property type="entry name" value="cAMP-binding domain-like"/>
    <property type="match status" value="1"/>
</dbReference>
<dbReference type="CDD" id="cd00038">
    <property type="entry name" value="CAP_ED"/>
    <property type="match status" value="1"/>
</dbReference>
<protein>
    <submittedName>
        <fullName evidence="2">Cyclic nucleotide-binding protein</fullName>
    </submittedName>
</protein>
<reference evidence="2 3" key="1">
    <citation type="submission" date="2014-07" db="EMBL/GenBank/DDBJ databases">
        <title>Draft Genome Sequence of Gephyronic Acid Producer, Cystobacter violaceus Strain Cb vi76.</title>
        <authorList>
            <person name="Stevens D.C."/>
            <person name="Young J."/>
            <person name="Carmichael R."/>
            <person name="Tan J."/>
            <person name="Taylor R.E."/>
        </authorList>
    </citation>
    <scope>NUCLEOTIDE SEQUENCE [LARGE SCALE GENOMIC DNA]</scope>
    <source>
        <strain evidence="2 3">Cb vi76</strain>
    </source>
</reference>
<dbReference type="InterPro" id="IPR000595">
    <property type="entry name" value="cNMP-bd_dom"/>
</dbReference>
<dbReference type="Proteomes" id="UP000028547">
    <property type="component" value="Unassembled WGS sequence"/>
</dbReference>
<dbReference type="PANTHER" id="PTHR24567:SF74">
    <property type="entry name" value="HTH-TYPE TRANSCRIPTIONAL REGULATOR ARCR"/>
    <property type="match status" value="1"/>
</dbReference>
<evidence type="ECO:0000313" key="3">
    <source>
        <dbReference type="Proteomes" id="UP000028547"/>
    </source>
</evidence>
<dbReference type="Pfam" id="PF00027">
    <property type="entry name" value="cNMP_binding"/>
    <property type="match status" value="1"/>
</dbReference>
<dbReference type="RefSeq" id="WP_043390977.1">
    <property type="nucleotide sequence ID" value="NZ_JPMI01000036.1"/>
</dbReference>
<dbReference type="InterPro" id="IPR018490">
    <property type="entry name" value="cNMP-bd_dom_sf"/>
</dbReference>
<comment type="caution">
    <text evidence="2">The sequence shown here is derived from an EMBL/GenBank/DDBJ whole genome shotgun (WGS) entry which is preliminary data.</text>
</comment>
<name>A0A084SZD8_9BACT</name>
<accession>A0A084SZD8</accession>
<sequence>MEVAAALKASPLFKDFTDVGIQIFAAIGVARAFPKGSALFLENRPGESLFIVGDGTVRLSAKNTAGEEVTLGDVVAGEPLGELTLIQKGERLCTAVAMTDVTAVEIRHADFQKLTIQKPQACMKLLMGIVSHFGQKVRDNREAMKSLVGKT</sequence>
<dbReference type="GO" id="GO:0003700">
    <property type="term" value="F:DNA-binding transcription factor activity"/>
    <property type="evidence" value="ECO:0007669"/>
    <property type="project" value="TreeGrafter"/>
</dbReference>
<dbReference type="AlphaFoldDB" id="A0A084SZD8"/>
<dbReference type="InterPro" id="IPR014710">
    <property type="entry name" value="RmlC-like_jellyroll"/>
</dbReference>
<organism evidence="2 3">
    <name type="scientific">Archangium violaceum Cb vi76</name>
    <dbReference type="NCBI Taxonomy" id="1406225"/>
    <lineage>
        <taxon>Bacteria</taxon>
        <taxon>Pseudomonadati</taxon>
        <taxon>Myxococcota</taxon>
        <taxon>Myxococcia</taxon>
        <taxon>Myxococcales</taxon>
        <taxon>Cystobacterineae</taxon>
        <taxon>Archangiaceae</taxon>
        <taxon>Archangium</taxon>
    </lineage>
</organism>
<feature type="domain" description="Cyclic nucleotide-binding" evidence="1">
    <location>
        <begin position="12"/>
        <end position="114"/>
    </location>
</feature>
<gene>
    <name evidence="2" type="ORF">Q664_06520</name>
</gene>
<proteinExistence type="predicted"/>